<comment type="caution">
    <text evidence="1">The sequence shown here is derived from an EMBL/GenBank/DDBJ whole genome shotgun (WGS) entry which is preliminary data.</text>
</comment>
<dbReference type="RefSeq" id="WP_123494926.1">
    <property type="nucleotide sequence ID" value="NZ_MOBL01000004.1"/>
</dbReference>
<name>A0A423JDF7_9PSED</name>
<evidence type="ECO:0000313" key="1">
    <source>
        <dbReference type="EMBL" id="RON35754.1"/>
    </source>
</evidence>
<gene>
    <name evidence="1" type="ORF">BK661_05170</name>
</gene>
<dbReference type="AlphaFoldDB" id="A0A423JDF7"/>
<dbReference type="EMBL" id="MOBL01000004">
    <property type="protein sequence ID" value="RON35754.1"/>
    <property type="molecule type" value="Genomic_DNA"/>
</dbReference>
<accession>A0A423JDF7</accession>
<sequence>MDAHSVIARNFVGCEASYERSFIGRLHEAETWVHDEYWLLEWALYQLAIEASFTQELSQRVFEIFSDCFLLFGCHFDRKDRFKIRNLRRTQVYDFRERFKMVFEGFFAEEMPTTAYFAEPNPLLVESSCTDRTGSAADEA</sequence>
<proteinExistence type="predicted"/>
<evidence type="ECO:0008006" key="3">
    <source>
        <dbReference type="Google" id="ProtNLM"/>
    </source>
</evidence>
<dbReference type="Proteomes" id="UP000283260">
    <property type="component" value="Unassembled WGS sequence"/>
</dbReference>
<evidence type="ECO:0000313" key="2">
    <source>
        <dbReference type="Proteomes" id="UP000283260"/>
    </source>
</evidence>
<reference evidence="1 2" key="1">
    <citation type="submission" date="2016-10" db="EMBL/GenBank/DDBJ databases">
        <title>Comparative genome analysis of multiple Pseudomonas spp. focuses on biocontrol and plant growth promoting traits.</title>
        <authorList>
            <person name="Tao X.-Y."/>
            <person name="Taylor C.G."/>
        </authorList>
    </citation>
    <scope>NUCLEOTIDE SEQUENCE [LARGE SCALE GENOMIC DNA]</scope>
    <source>
        <strain evidence="1 2">94G2</strain>
    </source>
</reference>
<protein>
    <recommendedName>
        <fullName evidence="3">Immunity protein 41</fullName>
    </recommendedName>
</protein>
<organism evidence="1 2">
    <name type="scientific">Pseudomonas frederiksbergensis</name>
    <dbReference type="NCBI Taxonomy" id="104087"/>
    <lineage>
        <taxon>Bacteria</taxon>
        <taxon>Pseudomonadati</taxon>
        <taxon>Pseudomonadota</taxon>
        <taxon>Gammaproteobacteria</taxon>
        <taxon>Pseudomonadales</taxon>
        <taxon>Pseudomonadaceae</taxon>
        <taxon>Pseudomonas</taxon>
    </lineage>
</organism>